<dbReference type="AlphaFoldDB" id="A0A5B7SYW2"/>
<dbReference type="Pfam" id="PF20239">
    <property type="entry name" value="DUF6596"/>
    <property type="match status" value="1"/>
</dbReference>
<dbReference type="Proteomes" id="UP000310017">
    <property type="component" value="Chromosome"/>
</dbReference>
<dbReference type="InterPro" id="IPR013325">
    <property type="entry name" value="RNA_pol_sigma_r2"/>
</dbReference>
<evidence type="ECO:0000313" key="4">
    <source>
        <dbReference type="EMBL" id="QCX02409.1"/>
    </source>
</evidence>
<dbReference type="Gene3D" id="1.10.10.10">
    <property type="entry name" value="Winged helix-like DNA-binding domain superfamily/Winged helix DNA-binding domain"/>
    <property type="match status" value="1"/>
</dbReference>
<proteinExistence type="predicted"/>
<keyword evidence="5" id="KW-1185">Reference proteome</keyword>
<dbReference type="GO" id="GO:0006352">
    <property type="term" value="P:DNA-templated transcription initiation"/>
    <property type="evidence" value="ECO:0007669"/>
    <property type="project" value="InterPro"/>
</dbReference>
<name>A0A5B7SYW2_9FLAO</name>
<accession>A0A5B7SYW2</accession>
<dbReference type="Pfam" id="PF08281">
    <property type="entry name" value="Sigma70_r4_2"/>
    <property type="match status" value="1"/>
</dbReference>
<dbReference type="InterPro" id="IPR013324">
    <property type="entry name" value="RNA_pol_sigma_r3/r4-like"/>
</dbReference>
<dbReference type="PANTHER" id="PTHR47756">
    <property type="entry name" value="BLL6612 PROTEIN-RELATED"/>
    <property type="match status" value="1"/>
</dbReference>
<dbReference type="GO" id="GO:0016987">
    <property type="term" value="F:sigma factor activity"/>
    <property type="evidence" value="ECO:0007669"/>
    <property type="project" value="InterPro"/>
</dbReference>
<evidence type="ECO:0000259" key="3">
    <source>
        <dbReference type="Pfam" id="PF20239"/>
    </source>
</evidence>
<dbReference type="SUPFAM" id="SSF88946">
    <property type="entry name" value="Sigma2 domain of RNA polymerase sigma factors"/>
    <property type="match status" value="1"/>
</dbReference>
<dbReference type="InterPro" id="IPR007627">
    <property type="entry name" value="RNA_pol_sigma70_r2"/>
</dbReference>
<feature type="domain" description="RNA polymerase sigma factor 70 region 4 type 2" evidence="2">
    <location>
        <begin position="111"/>
        <end position="163"/>
    </location>
</feature>
<reference evidence="4 5" key="1">
    <citation type="submission" date="2019-05" db="EMBL/GenBank/DDBJ databases">
        <title>Genome sequencing of F202Z8.</title>
        <authorList>
            <person name="Kwon Y.M."/>
        </authorList>
    </citation>
    <scope>NUCLEOTIDE SEQUENCE [LARGE SCALE GENOMIC DNA]</scope>
    <source>
        <strain evidence="4 5">F202Z8</strain>
    </source>
</reference>
<dbReference type="InterPro" id="IPR036388">
    <property type="entry name" value="WH-like_DNA-bd_sf"/>
</dbReference>
<dbReference type="EMBL" id="CP040710">
    <property type="protein sequence ID" value="QCX02409.1"/>
    <property type="molecule type" value="Genomic_DNA"/>
</dbReference>
<dbReference type="InterPro" id="IPR046531">
    <property type="entry name" value="DUF6596"/>
</dbReference>
<evidence type="ECO:0000313" key="5">
    <source>
        <dbReference type="Proteomes" id="UP000310017"/>
    </source>
</evidence>
<protein>
    <submittedName>
        <fullName evidence="4">Sigma-70 family RNA polymerase sigma factor</fullName>
    </submittedName>
</protein>
<evidence type="ECO:0000259" key="1">
    <source>
        <dbReference type="Pfam" id="PF04542"/>
    </source>
</evidence>
<feature type="domain" description="DUF6596" evidence="3">
    <location>
        <begin position="181"/>
        <end position="283"/>
    </location>
</feature>
<dbReference type="GO" id="GO:0003677">
    <property type="term" value="F:DNA binding"/>
    <property type="evidence" value="ECO:0007669"/>
    <property type="project" value="InterPro"/>
</dbReference>
<dbReference type="PANTHER" id="PTHR47756:SF2">
    <property type="entry name" value="BLL6612 PROTEIN"/>
    <property type="match status" value="1"/>
</dbReference>
<evidence type="ECO:0000259" key="2">
    <source>
        <dbReference type="Pfam" id="PF08281"/>
    </source>
</evidence>
<organism evidence="4 5">
    <name type="scientific">Aggregatimonas sangjinii</name>
    <dbReference type="NCBI Taxonomy" id="2583587"/>
    <lineage>
        <taxon>Bacteria</taxon>
        <taxon>Pseudomonadati</taxon>
        <taxon>Bacteroidota</taxon>
        <taxon>Flavobacteriia</taxon>
        <taxon>Flavobacteriales</taxon>
        <taxon>Flavobacteriaceae</taxon>
        <taxon>Aggregatimonas</taxon>
    </lineage>
</organism>
<feature type="domain" description="RNA polymerase sigma-70 region 2" evidence="1">
    <location>
        <begin position="9"/>
        <end position="76"/>
    </location>
</feature>
<dbReference type="Gene3D" id="1.10.1740.10">
    <property type="match status" value="1"/>
</dbReference>
<dbReference type="Pfam" id="PF04542">
    <property type="entry name" value="Sigma70_r2"/>
    <property type="match status" value="1"/>
</dbReference>
<dbReference type="OrthoDB" id="9780299at2"/>
<dbReference type="SUPFAM" id="SSF88659">
    <property type="entry name" value="Sigma3 and sigma4 domains of RNA polymerase sigma factors"/>
    <property type="match status" value="1"/>
</dbReference>
<gene>
    <name evidence="4" type="ORF">FGM00_17545</name>
</gene>
<dbReference type="InterPro" id="IPR014284">
    <property type="entry name" value="RNA_pol_sigma-70_dom"/>
</dbReference>
<dbReference type="NCBIfam" id="TIGR02937">
    <property type="entry name" value="sigma70-ECF"/>
    <property type="match status" value="1"/>
</dbReference>
<dbReference type="InterPro" id="IPR013249">
    <property type="entry name" value="RNA_pol_sigma70_r4_t2"/>
</dbReference>
<sequence>MEHKIVDHLFRHHYGKMVAILTRYFGLSHIETIEDAVQDTFLKATLLWRKQIPENPEAWLTSVAKNRTIDLLRSSKAANNRSQKVALNTAAVVPMVEPFLDHEIEDSQLRMIFVACHPSLKPKEQIAFALRTISGFSSKEIAAALLTKENTIAKRLTRAKKAIIANKLQFDFPPASEMQARVVRVMEIIYLTFNEGFHSTNTENVVRGDLCGEAIRLCKLLLKKEKFRSGSLYALFALLCFHASRLESKTNAQNEIVDIRDQDRSTWYFPLIEMGNSAMNKAMAYDEVSAYHYEAAIAAEHLKAKTFAETDWERILDWYTKLQELQPSAFNLLHMAIVNLQLRNFEVAKQLLDTLPVSDLEQREYLYYGCYAEYYAKKNDLILAIPYLEKAILRTSNNQERRYLKQKKIALENRLKGSKNSKFS</sequence>
<dbReference type="KEGG" id="asag:FGM00_17545"/>